<reference evidence="4" key="1">
    <citation type="submission" date="2023-03" db="EMBL/GenBank/DDBJ databases">
        <authorList>
            <person name="Steffen K."/>
            <person name="Cardenas P."/>
        </authorList>
    </citation>
    <scope>NUCLEOTIDE SEQUENCE</scope>
</reference>
<evidence type="ECO:0008006" key="6">
    <source>
        <dbReference type="Google" id="ProtNLM"/>
    </source>
</evidence>
<dbReference type="Pfam" id="PF01926">
    <property type="entry name" value="MMR_HSR1"/>
    <property type="match status" value="1"/>
</dbReference>
<gene>
    <name evidence="4" type="ORF">GBAR_LOCUS3678</name>
</gene>
<name>A0AA35R436_GEOBA</name>
<dbReference type="InterPro" id="IPR002921">
    <property type="entry name" value="Fungal_lipase-type"/>
</dbReference>
<dbReference type="InterPro" id="IPR027417">
    <property type="entry name" value="P-loop_NTPase"/>
</dbReference>
<evidence type="ECO:0000259" key="3">
    <source>
        <dbReference type="Pfam" id="PF01926"/>
    </source>
</evidence>
<dbReference type="EMBL" id="CASHTH010000524">
    <property type="protein sequence ID" value="CAI8003583.1"/>
    <property type="molecule type" value="Genomic_DNA"/>
</dbReference>
<protein>
    <recommendedName>
        <fullName evidence="6">Fungal lipase-like domain-containing protein</fullName>
    </recommendedName>
</protein>
<evidence type="ECO:0000313" key="4">
    <source>
        <dbReference type="EMBL" id="CAI8003583.1"/>
    </source>
</evidence>
<organism evidence="4 5">
    <name type="scientific">Geodia barretti</name>
    <name type="common">Barrett's horny sponge</name>
    <dbReference type="NCBI Taxonomy" id="519541"/>
    <lineage>
        <taxon>Eukaryota</taxon>
        <taxon>Metazoa</taxon>
        <taxon>Porifera</taxon>
        <taxon>Demospongiae</taxon>
        <taxon>Heteroscleromorpha</taxon>
        <taxon>Tetractinellida</taxon>
        <taxon>Astrophorina</taxon>
        <taxon>Geodiidae</taxon>
        <taxon>Geodia</taxon>
    </lineage>
</organism>
<sequence length="1413" mass="159561">MAAYDTPEYIAVKRHLVALKDAVIRGEIPAVLFQEDVISEDAFCKATNTGLGRDERGNSIIKEVLQSLRLNSGVFDKLCDALSNDKCTKGIADEMRATHIKLKESSDKQDTEEFEKLRRQLEAFSLTLDSASDSTELSVINCFKHAIQLYIKTGLRADIETCQVKNDIEKLCRLHLVIPTALWRWSMEQVEKAAEKLATERSYVPKPLVTKDTPPPSLFSKDTLYHACLCCEAISSSKSSSLSFFESKRPQHSLTEVSFSQVRDDVVTPYLIAKQKDVLYVAFRSYLSISEWTKSASSFEEGLRQQSVQIPLRFFTDELINNKKIVFTGFSFGGILACCVSARLWHSTIDREALSQRVICITFGQPFLQIKMVEEEDAICPQFMESIHSVFNKKDIVPLLFSFLNVDESKHPNVSPGVFRKTKALVGPDDAIPKPTFSPKVGGFFHIPFIKTFLQNLAVLQTFHPQSRVTQKMRGAINELSDTLRRIVTCQEAVTLYGNCYVMSHESRDQGLSWQQQAKQLAAIELNQHPQFVADQLNERIFEEHTAGCYMVKITRSYLEKQEKYKLPNQGQATNMVTEVDALKPKVNGIQIHEYPSERVIIVQGENLWFSYKVCLDEKGPNQREFSAMAEDTTQNMIEFRSDIDKGPDIDASKQVKLALFTHFANPIRQSVNALQEPHEFSPRQMQMAKYTPSQVIKLAYICALLEQKGQSGQSKRLKAIASFLNQAVKVVPLESVFRAIAYQKHEIALECAEALRKRKLNLHTSQLMIMGALKAFIRAYSGYEGELIDQLFVPPVLPFHRVLLVAKMWLQSIQGQGGQTPSQQLPMQSIPLQFGVFRSTIPPQHLHPSQKRSVPSDTRTGSSSTPQKRNQSIKYSEAVVATKSKEDHSEQQKSSQMQAAQIMAVPFPFPVFVDPQLHPSRVQFPLHIVKFLAVCLHGLMEQTETHQCFEFGKDLRVVTRANICEVYSVSPRKYGKSTAHFRSPLQVLSDGLKKIATYTDIMEGDHASPGATLPNEQMLKLLDEIFKEDVAVCASLLGAFMEQQIRIPLIHTAKTTAETLSSNTAPVAVGVWALFSQNCDTLKAKLESNNQSKLIVEIREYIKGISQQLPDNEDRMYAGKLQFLLQGIQQIVTASNQYISYSLEHQLCRNLKFEKSISLGSLIDRWDAIFENDALSLIGESHRPLVARWLKWTILVHDLRETLAQYTSIGVTGLVNSGKSLLVRKLFKIESVKVGTRAVKRTTVPLIYNLEDTIDGLDVIDFPGVDDGDHTVPELADLLLSIAQIVVFVVDFRRCFTDPVKTWLQALTKNGVALHICLTHADLLYSECKAEGKLGSIAGELKRIQNHFNLDPHRTRDVTFYSFDHPSDLSTEELKEYGINSVVDVGDWLIRVLRHRFKHDTLAEKLKLFLEM</sequence>
<feature type="region of interest" description="Disordered" evidence="1">
    <location>
        <begin position="846"/>
        <end position="898"/>
    </location>
</feature>
<evidence type="ECO:0000313" key="5">
    <source>
        <dbReference type="Proteomes" id="UP001174909"/>
    </source>
</evidence>
<comment type="caution">
    <text evidence="4">The sequence shown here is derived from an EMBL/GenBank/DDBJ whole genome shotgun (WGS) entry which is preliminary data.</text>
</comment>
<evidence type="ECO:0000259" key="2">
    <source>
        <dbReference type="Pfam" id="PF01764"/>
    </source>
</evidence>
<accession>A0AA35R436</accession>
<dbReference type="GO" id="GO:0006629">
    <property type="term" value="P:lipid metabolic process"/>
    <property type="evidence" value="ECO:0007669"/>
    <property type="project" value="InterPro"/>
</dbReference>
<dbReference type="InterPro" id="IPR006073">
    <property type="entry name" value="GTP-bd"/>
</dbReference>
<dbReference type="Gene3D" id="3.40.50.300">
    <property type="entry name" value="P-loop containing nucleotide triphosphate hydrolases"/>
    <property type="match status" value="1"/>
</dbReference>
<dbReference type="Pfam" id="PF01764">
    <property type="entry name" value="Lipase_3"/>
    <property type="match status" value="1"/>
</dbReference>
<dbReference type="GO" id="GO:0005525">
    <property type="term" value="F:GTP binding"/>
    <property type="evidence" value="ECO:0007669"/>
    <property type="project" value="InterPro"/>
</dbReference>
<evidence type="ECO:0000256" key="1">
    <source>
        <dbReference type="SAM" id="MobiDB-lite"/>
    </source>
</evidence>
<dbReference type="SUPFAM" id="SSF53474">
    <property type="entry name" value="alpha/beta-Hydrolases"/>
    <property type="match status" value="1"/>
</dbReference>
<feature type="domain" description="Fungal lipase-type" evidence="2">
    <location>
        <begin position="322"/>
        <end position="401"/>
    </location>
</feature>
<dbReference type="Proteomes" id="UP001174909">
    <property type="component" value="Unassembled WGS sequence"/>
</dbReference>
<proteinExistence type="predicted"/>
<keyword evidence="5" id="KW-1185">Reference proteome</keyword>
<dbReference type="InterPro" id="IPR029058">
    <property type="entry name" value="AB_hydrolase_fold"/>
</dbReference>
<feature type="domain" description="G" evidence="3">
    <location>
        <begin position="1210"/>
        <end position="1309"/>
    </location>
</feature>
<dbReference type="SUPFAM" id="SSF52540">
    <property type="entry name" value="P-loop containing nucleoside triphosphate hydrolases"/>
    <property type="match status" value="1"/>
</dbReference>
<feature type="compositionally biased region" description="Polar residues" evidence="1">
    <location>
        <begin position="852"/>
        <end position="875"/>
    </location>
</feature>
<dbReference type="Gene3D" id="3.40.50.1820">
    <property type="entry name" value="alpha/beta hydrolase"/>
    <property type="match status" value="1"/>
</dbReference>
<dbReference type="CDD" id="cd00882">
    <property type="entry name" value="Ras_like_GTPase"/>
    <property type="match status" value="1"/>
</dbReference>